<reference evidence="4" key="1">
    <citation type="journal article" date="2023" name="G3 (Bethesda)">
        <title>Whole genome assembly and annotation of the endangered Caribbean coral Acropora cervicornis.</title>
        <authorList>
            <person name="Selwyn J.D."/>
            <person name="Vollmer S.V."/>
        </authorList>
    </citation>
    <scope>NUCLEOTIDE SEQUENCE</scope>
    <source>
        <strain evidence="4">K2</strain>
    </source>
</reference>
<comment type="caution">
    <text evidence="4">The sequence shown here is derived from an EMBL/GenBank/DDBJ whole genome shotgun (WGS) entry which is preliminary data.</text>
</comment>
<name>A0AAD9Q3N0_ACRCE</name>
<dbReference type="Proteomes" id="UP001249851">
    <property type="component" value="Unassembled WGS sequence"/>
</dbReference>
<proteinExistence type="inferred from homology"/>
<feature type="compositionally biased region" description="Acidic residues" evidence="3">
    <location>
        <begin position="200"/>
        <end position="216"/>
    </location>
</feature>
<evidence type="ECO:0000313" key="4">
    <source>
        <dbReference type="EMBL" id="KAK2553746.1"/>
    </source>
</evidence>
<dbReference type="Pfam" id="PF04180">
    <property type="entry name" value="LTV"/>
    <property type="match status" value="2"/>
</dbReference>
<accession>A0AAD9Q3N0</accession>
<evidence type="ECO:0000256" key="2">
    <source>
        <dbReference type="ARBA" id="ARBA00021561"/>
    </source>
</evidence>
<dbReference type="PANTHER" id="PTHR21531:SF0">
    <property type="entry name" value="PROTEIN LTV1 HOMOLOG"/>
    <property type="match status" value="1"/>
</dbReference>
<dbReference type="GO" id="GO:0005829">
    <property type="term" value="C:cytosol"/>
    <property type="evidence" value="ECO:0007669"/>
    <property type="project" value="TreeGrafter"/>
</dbReference>
<keyword evidence="5" id="KW-1185">Reference proteome</keyword>
<comment type="similarity">
    <text evidence="1">Belongs to the LTV1 family.</text>
</comment>
<dbReference type="GO" id="GO:0030688">
    <property type="term" value="C:preribosome, small subunit precursor"/>
    <property type="evidence" value="ECO:0007669"/>
    <property type="project" value="TreeGrafter"/>
</dbReference>
<evidence type="ECO:0000256" key="1">
    <source>
        <dbReference type="ARBA" id="ARBA00009078"/>
    </source>
</evidence>
<sequence length="467" mass="53639">GRRRKKPFIDKKNAITFHLVHRSQKDPLQADEESSKHVLLPVNFGHQVCKVHASSFCMCGNYARTHIRKRRKEEEHKHGIFFDDDYDYLQHVKPRTNPTLEPLPVNISVMEAKKLSGPLHVQLGKLQLPSEVFGSRYEQSEGLLNLAAPSYDLDPDIVAALDDALDLDDPENILEDDFFVKANKEIGEDESDDDLIRSGDEDDEYFPSDEADEFDSDGGSSYFEEEETKSRFTNYSLTSSVIRRNEGLKLIDERFEKLMEQYDEEEIGALDHEELEGTLNPNSERLVALANEFFESRKKQGLADIGEVEADSRLNNDCIADGDQSSDSSVEMEKIQEKTKEKWDCESILSTYSNLYNHPTLIKDPPKPKPIKLSKFGIPLGVFSNVGLSKKDEDDLEAESEQMDTIQNAVRHKNETKEERKMRKQEVKIDRKVRRMEKKANKVAFKSEKIKQELSMMHAKHQRGKKL</sequence>
<feature type="non-terminal residue" evidence="4">
    <location>
        <position position="1"/>
    </location>
</feature>
<evidence type="ECO:0000313" key="5">
    <source>
        <dbReference type="Proteomes" id="UP001249851"/>
    </source>
</evidence>
<protein>
    <recommendedName>
        <fullName evidence="2">Protein LTV1 homolog</fullName>
    </recommendedName>
</protein>
<dbReference type="GO" id="GO:0042274">
    <property type="term" value="P:ribosomal small subunit biogenesis"/>
    <property type="evidence" value="ECO:0007669"/>
    <property type="project" value="InterPro"/>
</dbReference>
<reference evidence="4" key="2">
    <citation type="journal article" date="2023" name="Science">
        <title>Genomic signatures of disease resistance in endangered staghorn corals.</title>
        <authorList>
            <person name="Vollmer S.V."/>
            <person name="Selwyn J.D."/>
            <person name="Despard B.A."/>
            <person name="Roesel C.L."/>
        </authorList>
    </citation>
    <scope>NUCLEOTIDE SEQUENCE</scope>
    <source>
        <strain evidence="4">K2</strain>
    </source>
</reference>
<dbReference type="GO" id="GO:0005634">
    <property type="term" value="C:nucleus"/>
    <property type="evidence" value="ECO:0007669"/>
    <property type="project" value="TreeGrafter"/>
</dbReference>
<organism evidence="4 5">
    <name type="scientific">Acropora cervicornis</name>
    <name type="common">Staghorn coral</name>
    <dbReference type="NCBI Taxonomy" id="6130"/>
    <lineage>
        <taxon>Eukaryota</taxon>
        <taxon>Metazoa</taxon>
        <taxon>Cnidaria</taxon>
        <taxon>Anthozoa</taxon>
        <taxon>Hexacorallia</taxon>
        <taxon>Scleractinia</taxon>
        <taxon>Astrocoeniina</taxon>
        <taxon>Acroporidae</taxon>
        <taxon>Acropora</taxon>
    </lineage>
</organism>
<feature type="region of interest" description="Disordered" evidence="3">
    <location>
        <begin position="189"/>
        <end position="228"/>
    </location>
</feature>
<dbReference type="AlphaFoldDB" id="A0AAD9Q3N0"/>
<dbReference type="GO" id="GO:0000056">
    <property type="term" value="P:ribosomal small subunit export from nucleus"/>
    <property type="evidence" value="ECO:0007669"/>
    <property type="project" value="TreeGrafter"/>
</dbReference>
<dbReference type="InterPro" id="IPR007307">
    <property type="entry name" value="Ltv1"/>
</dbReference>
<evidence type="ECO:0000256" key="3">
    <source>
        <dbReference type="SAM" id="MobiDB-lite"/>
    </source>
</evidence>
<dbReference type="PANTHER" id="PTHR21531">
    <property type="entry name" value="LOW-TEMPERATURE VIABILITY PROTEIN LTV1-RELATED"/>
    <property type="match status" value="1"/>
</dbReference>
<dbReference type="EMBL" id="JARQWQ010000075">
    <property type="protein sequence ID" value="KAK2553746.1"/>
    <property type="molecule type" value="Genomic_DNA"/>
</dbReference>
<gene>
    <name evidence="4" type="ORF">P5673_024976</name>
</gene>